<feature type="domain" description="WDR11 second beta-propeller" evidence="2">
    <location>
        <begin position="11"/>
        <end position="89"/>
    </location>
</feature>
<dbReference type="Proteomes" id="UP000249390">
    <property type="component" value="Unassembled WGS sequence"/>
</dbReference>
<proteinExistence type="predicted"/>
<feature type="compositionally biased region" description="Polar residues" evidence="1">
    <location>
        <begin position="41"/>
        <end position="63"/>
    </location>
</feature>
<name>A0A328DBB2_9ASTE</name>
<comment type="caution">
    <text evidence="3">The sequence shown here is derived from an EMBL/GenBank/DDBJ whole genome shotgun (WGS) entry which is preliminary data.</text>
</comment>
<sequence length="105" mass="11598">MRVARFMLNFNTQLRSIALPFMVVEWSFQTVPRPSSKDRTTASVETSSPKASPLDSKSGTDGPQNEFSECFSFALANGALGVFEVQGKKDPRLQTKVGIFFICCI</sequence>
<dbReference type="InterPro" id="IPR057853">
    <property type="entry name" value="Beta-prop_WDR11_2nd"/>
</dbReference>
<feature type="region of interest" description="Disordered" evidence="1">
    <location>
        <begin position="31"/>
        <end position="63"/>
    </location>
</feature>
<evidence type="ECO:0000313" key="4">
    <source>
        <dbReference type="Proteomes" id="UP000249390"/>
    </source>
</evidence>
<gene>
    <name evidence="3" type="ORF">DM860_013135</name>
</gene>
<dbReference type="EMBL" id="NQVE01000186">
    <property type="protein sequence ID" value="RAL41601.1"/>
    <property type="molecule type" value="Genomic_DNA"/>
</dbReference>
<dbReference type="Pfam" id="PF23752">
    <property type="entry name" value="Beta-prop_WDR11_2nd"/>
    <property type="match status" value="1"/>
</dbReference>
<evidence type="ECO:0000313" key="3">
    <source>
        <dbReference type="EMBL" id="RAL41601.1"/>
    </source>
</evidence>
<accession>A0A328DBB2</accession>
<dbReference type="AlphaFoldDB" id="A0A328DBB2"/>
<evidence type="ECO:0000259" key="2">
    <source>
        <dbReference type="Pfam" id="PF23752"/>
    </source>
</evidence>
<organism evidence="3 4">
    <name type="scientific">Cuscuta australis</name>
    <dbReference type="NCBI Taxonomy" id="267555"/>
    <lineage>
        <taxon>Eukaryota</taxon>
        <taxon>Viridiplantae</taxon>
        <taxon>Streptophyta</taxon>
        <taxon>Embryophyta</taxon>
        <taxon>Tracheophyta</taxon>
        <taxon>Spermatophyta</taxon>
        <taxon>Magnoliopsida</taxon>
        <taxon>eudicotyledons</taxon>
        <taxon>Gunneridae</taxon>
        <taxon>Pentapetalae</taxon>
        <taxon>asterids</taxon>
        <taxon>lamiids</taxon>
        <taxon>Solanales</taxon>
        <taxon>Convolvulaceae</taxon>
        <taxon>Cuscuteae</taxon>
        <taxon>Cuscuta</taxon>
        <taxon>Cuscuta subgen. Grammica</taxon>
        <taxon>Cuscuta sect. Cleistogrammica</taxon>
    </lineage>
</organism>
<evidence type="ECO:0000256" key="1">
    <source>
        <dbReference type="SAM" id="MobiDB-lite"/>
    </source>
</evidence>
<reference evidence="3 4" key="1">
    <citation type="submission" date="2018-06" db="EMBL/GenBank/DDBJ databases">
        <title>The Genome of Cuscuta australis (Dodder) Provides Insight into the Evolution of Plant Parasitism.</title>
        <authorList>
            <person name="Liu H."/>
        </authorList>
    </citation>
    <scope>NUCLEOTIDE SEQUENCE [LARGE SCALE GENOMIC DNA]</scope>
    <source>
        <strain evidence="4">cv. Yunnan</strain>
        <tissue evidence="3">Vines</tissue>
    </source>
</reference>
<protein>
    <recommendedName>
        <fullName evidence="2">WDR11 second beta-propeller domain-containing protein</fullName>
    </recommendedName>
</protein>
<keyword evidence="4" id="KW-1185">Reference proteome</keyword>